<dbReference type="Proteomes" id="UP000652013">
    <property type="component" value="Unassembled WGS sequence"/>
</dbReference>
<keyword evidence="2" id="KW-1003">Cell membrane</keyword>
<evidence type="ECO:0000313" key="10">
    <source>
        <dbReference type="Proteomes" id="UP000652013"/>
    </source>
</evidence>
<protein>
    <recommendedName>
        <fullName evidence="11">Dolichyl-phosphate-mannose-protein mannosyltransferase</fullName>
    </recommendedName>
</protein>
<accession>A0A8J4DKE1</accession>
<comment type="subcellular location">
    <subcellularLocation>
        <location evidence="1">Cell membrane</location>
        <topology evidence="1">Multi-pass membrane protein</topology>
    </subcellularLocation>
</comment>
<proteinExistence type="predicted"/>
<feature type="transmembrane region" description="Helical" evidence="8">
    <location>
        <begin position="32"/>
        <end position="50"/>
    </location>
</feature>
<feature type="transmembrane region" description="Helical" evidence="8">
    <location>
        <begin position="142"/>
        <end position="162"/>
    </location>
</feature>
<gene>
    <name evidence="9" type="ORF">Sya03_33120</name>
</gene>
<evidence type="ECO:0000256" key="6">
    <source>
        <dbReference type="ARBA" id="ARBA00022989"/>
    </source>
</evidence>
<feature type="transmembrane region" description="Helical" evidence="8">
    <location>
        <begin position="347"/>
        <end position="367"/>
    </location>
</feature>
<evidence type="ECO:0000256" key="2">
    <source>
        <dbReference type="ARBA" id="ARBA00022475"/>
    </source>
</evidence>
<reference evidence="9" key="1">
    <citation type="submission" date="2021-01" db="EMBL/GenBank/DDBJ databases">
        <title>Whole genome shotgun sequence of Spirilliplanes yamanashiensis NBRC 15828.</title>
        <authorList>
            <person name="Komaki H."/>
            <person name="Tamura T."/>
        </authorList>
    </citation>
    <scope>NUCLEOTIDE SEQUENCE</scope>
    <source>
        <strain evidence="9">NBRC 15828</strain>
    </source>
</reference>
<evidence type="ECO:0000256" key="8">
    <source>
        <dbReference type="SAM" id="Phobius"/>
    </source>
</evidence>
<dbReference type="PANTHER" id="PTHR33908">
    <property type="entry name" value="MANNOSYLTRANSFERASE YKCB-RELATED"/>
    <property type="match status" value="1"/>
</dbReference>
<feature type="transmembrane region" description="Helical" evidence="8">
    <location>
        <begin position="302"/>
        <end position="318"/>
    </location>
</feature>
<keyword evidence="10" id="KW-1185">Reference proteome</keyword>
<dbReference type="EMBL" id="BOOY01000025">
    <property type="protein sequence ID" value="GIJ03960.1"/>
    <property type="molecule type" value="Genomic_DNA"/>
</dbReference>
<comment type="caution">
    <text evidence="9">The sequence shown here is derived from an EMBL/GenBank/DDBJ whole genome shotgun (WGS) entry which is preliminary data.</text>
</comment>
<sequence>MTAPTLTRPTPLRPAATTRRDRLRAGLTRHRADLLVAAALLLVVGLAQGINFDGYPWRLNDDEGTYGAQAYAFLEHGRLSHYTYWYDHPPFGWMTIAAYAWLTDGFDRAPTAVTVVREAMLVATVVACGFLYLLLRRLDLPRYAAAAAVLLFGLSPVAIFFHRLGFLDNLEMAWTLAAFAVIASPRRSLGSVFAGALLFAAAVLTKETAGILLPALLWLLAQRHRPGHRGWAFAVFLPTFVAVGCLYPLYAILKNELFEGPGHVSLIGALKWQLVDRESSGSLLDPGSVTHALTRSWLDVDGWLLLGALALLPAAMAVRTLRPFGLAYGLQILLMCRGGYLPQAYVISLLPFAAIIIAGTGAALWSWRPAPRRTAGRAAVLTALLVFAVAGAPAWASALHTATTQNPSVYSRQATQWIKDNVPRDATIVVDDNIWTDLERAGYTRQTWLYKVDLDPEVNATLLPNGYRDIEYVILLQLPPDMLKGMPTLVQAIDNSHVVTTFGEGNAKIVVRKVDR</sequence>
<dbReference type="GO" id="GO:0009103">
    <property type="term" value="P:lipopolysaccharide biosynthetic process"/>
    <property type="evidence" value="ECO:0007669"/>
    <property type="project" value="UniProtKB-ARBA"/>
</dbReference>
<keyword evidence="5 8" id="KW-0812">Transmembrane</keyword>
<organism evidence="9 10">
    <name type="scientific">Spirilliplanes yamanashiensis</name>
    <dbReference type="NCBI Taxonomy" id="42233"/>
    <lineage>
        <taxon>Bacteria</taxon>
        <taxon>Bacillati</taxon>
        <taxon>Actinomycetota</taxon>
        <taxon>Actinomycetes</taxon>
        <taxon>Micromonosporales</taxon>
        <taxon>Micromonosporaceae</taxon>
        <taxon>Spirilliplanes</taxon>
    </lineage>
</organism>
<evidence type="ECO:0000256" key="7">
    <source>
        <dbReference type="ARBA" id="ARBA00023136"/>
    </source>
</evidence>
<dbReference type="RefSeq" id="WP_203939205.1">
    <property type="nucleotide sequence ID" value="NZ_BAAAGJ010000002.1"/>
</dbReference>
<dbReference type="PANTHER" id="PTHR33908:SF11">
    <property type="entry name" value="MEMBRANE PROTEIN"/>
    <property type="match status" value="1"/>
</dbReference>
<evidence type="ECO:0000313" key="9">
    <source>
        <dbReference type="EMBL" id="GIJ03960.1"/>
    </source>
</evidence>
<keyword evidence="3" id="KW-0328">Glycosyltransferase</keyword>
<feature type="transmembrane region" description="Helical" evidence="8">
    <location>
        <begin position="115"/>
        <end position="135"/>
    </location>
</feature>
<evidence type="ECO:0000256" key="3">
    <source>
        <dbReference type="ARBA" id="ARBA00022676"/>
    </source>
</evidence>
<evidence type="ECO:0000256" key="5">
    <source>
        <dbReference type="ARBA" id="ARBA00022692"/>
    </source>
</evidence>
<keyword evidence="6 8" id="KW-1133">Transmembrane helix</keyword>
<evidence type="ECO:0000256" key="1">
    <source>
        <dbReference type="ARBA" id="ARBA00004651"/>
    </source>
</evidence>
<feature type="transmembrane region" description="Helical" evidence="8">
    <location>
        <begin position="379"/>
        <end position="398"/>
    </location>
</feature>
<evidence type="ECO:0008006" key="11">
    <source>
        <dbReference type="Google" id="ProtNLM"/>
    </source>
</evidence>
<dbReference type="GO" id="GO:0016763">
    <property type="term" value="F:pentosyltransferase activity"/>
    <property type="evidence" value="ECO:0007669"/>
    <property type="project" value="TreeGrafter"/>
</dbReference>
<dbReference type="GO" id="GO:0005886">
    <property type="term" value="C:plasma membrane"/>
    <property type="evidence" value="ECO:0007669"/>
    <property type="project" value="UniProtKB-SubCell"/>
</dbReference>
<feature type="transmembrane region" description="Helical" evidence="8">
    <location>
        <begin position="192"/>
        <end position="219"/>
    </location>
</feature>
<feature type="transmembrane region" description="Helical" evidence="8">
    <location>
        <begin position="231"/>
        <end position="253"/>
    </location>
</feature>
<keyword evidence="7 8" id="KW-0472">Membrane</keyword>
<evidence type="ECO:0000256" key="4">
    <source>
        <dbReference type="ARBA" id="ARBA00022679"/>
    </source>
</evidence>
<dbReference type="InterPro" id="IPR050297">
    <property type="entry name" value="LipidA_mod_glycosyltrf_83"/>
</dbReference>
<dbReference type="AlphaFoldDB" id="A0A8J4DKE1"/>
<keyword evidence="4" id="KW-0808">Transferase</keyword>
<name>A0A8J4DKE1_9ACTN</name>